<evidence type="ECO:0000313" key="5">
    <source>
        <dbReference type="RefSeq" id="XP_022337299.1"/>
    </source>
</evidence>
<dbReference type="KEGG" id="cvn:111133325"/>
<gene>
    <name evidence="4 5" type="primary">LOC111133325</name>
</gene>
<evidence type="ECO:0000256" key="1">
    <source>
        <dbReference type="SAM" id="MobiDB-lite"/>
    </source>
</evidence>
<protein>
    <submittedName>
        <fullName evidence="4 5">Uncharacterized protein LOC111133325 isoform X1</fullName>
    </submittedName>
</protein>
<reference evidence="4 5" key="1">
    <citation type="submission" date="2025-04" db="UniProtKB">
        <authorList>
            <consortium name="RefSeq"/>
        </authorList>
    </citation>
    <scope>IDENTIFICATION</scope>
    <source>
        <tissue evidence="4 5">Whole sample</tissue>
    </source>
</reference>
<proteinExistence type="predicted"/>
<keyword evidence="2" id="KW-0732">Signal</keyword>
<dbReference type="AlphaFoldDB" id="A0A8B8ECA1"/>
<dbReference type="GeneID" id="111133325"/>
<accession>A0A8B8ECA1</accession>
<sequence>MEFWHQNAMSLSLLILCCGDVETNPGPPKYSQEQPKSTLSKAETIRKFIRYCQVLLVELIYVAGKKEIPNSKVLYKQDPPGWDSSDGIKFESICNTSKGGNEIFDKLIELCKRVVQKIPDDIQEVIRCYEALRESTGKNEETEQLKNALENFISQRKFLKEMETFVYYFSHGENLNTFLKKMKQLVKEGVIDSSVNDKVISSAADFTATLRKREDNLMQSPAGVKRPATQNPETSAIEEDGKKRKKFRMQSPDRKTPVQPKVVQEGTHIPIYVERKDNENNDASFYVELHPLVHVVQEVTDMGSHSQSSYLVLFV</sequence>
<feature type="signal peptide" evidence="2">
    <location>
        <begin position="1"/>
        <end position="23"/>
    </location>
</feature>
<evidence type="ECO:0000313" key="4">
    <source>
        <dbReference type="RefSeq" id="XP_022337298.1"/>
    </source>
</evidence>
<dbReference type="RefSeq" id="XP_022337298.1">
    <property type="nucleotide sequence ID" value="XM_022481590.1"/>
</dbReference>
<organism evidence="3 5">
    <name type="scientific">Crassostrea virginica</name>
    <name type="common">Eastern oyster</name>
    <dbReference type="NCBI Taxonomy" id="6565"/>
    <lineage>
        <taxon>Eukaryota</taxon>
        <taxon>Metazoa</taxon>
        <taxon>Spiralia</taxon>
        <taxon>Lophotrochozoa</taxon>
        <taxon>Mollusca</taxon>
        <taxon>Bivalvia</taxon>
        <taxon>Autobranchia</taxon>
        <taxon>Pteriomorphia</taxon>
        <taxon>Ostreida</taxon>
        <taxon>Ostreoidea</taxon>
        <taxon>Ostreidae</taxon>
        <taxon>Crassostrea</taxon>
    </lineage>
</organism>
<evidence type="ECO:0000313" key="3">
    <source>
        <dbReference type="Proteomes" id="UP000694844"/>
    </source>
</evidence>
<keyword evidence="3" id="KW-1185">Reference proteome</keyword>
<dbReference type="Proteomes" id="UP000694844">
    <property type="component" value="Chromosome 5"/>
</dbReference>
<dbReference type="RefSeq" id="XP_022337299.1">
    <property type="nucleotide sequence ID" value="XM_022481591.1"/>
</dbReference>
<evidence type="ECO:0000256" key="2">
    <source>
        <dbReference type="SAM" id="SignalP"/>
    </source>
</evidence>
<name>A0A8B8ECA1_CRAVI</name>
<feature type="chain" id="PRO_5044666429" evidence="2">
    <location>
        <begin position="24"/>
        <end position="315"/>
    </location>
</feature>
<feature type="region of interest" description="Disordered" evidence="1">
    <location>
        <begin position="214"/>
        <end position="261"/>
    </location>
</feature>
<dbReference type="OrthoDB" id="6209171at2759"/>